<keyword evidence="13" id="KW-1185">Reference proteome</keyword>
<evidence type="ECO:0000256" key="1">
    <source>
        <dbReference type="ARBA" id="ARBA00004163"/>
    </source>
</evidence>
<dbReference type="PANTHER" id="PTHR13050">
    <property type="entry name" value="USE1-LIKE PROTEIN"/>
    <property type="match status" value="1"/>
</dbReference>
<evidence type="ECO:0000256" key="10">
    <source>
        <dbReference type="SAM" id="MobiDB-lite"/>
    </source>
</evidence>
<comment type="caution">
    <text evidence="12">The sequence shown here is derived from an EMBL/GenBank/DDBJ whole genome shotgun (WGS) entry which is preliminary data.</text>
</comment>
<dbReference type="GO" id="GO:0031201">
    <property type="term" value="C:SNARE complex"/>
    <property type="evidence" value="ECO:0007669"/>
    <property type="project" value="TreeGrafter"/>
</dbReference>
<protein>
    <submittedName>
        <fullName evidence="12">Uncharacterized protein</fullName>
    </submittedName>
</protein>
<dbReference type="EMBL" id="JANBUW010000005">
    <property type="protein sequence ID" value="KAJ2852140.1"/>
    <property type="molecule type" value="Genomic_DNA"/>
</dbReference>
<dbReference type="OrthoDB" id="4506189at2759"/>
<dbReference type="InterPro" id="IPR019150">
    <property type="entry name" value="Vesicle_transport_protein_Use1"/>
</dbReference>
<comment type="similarity">
    <text evidence="2">Belongs to the USE1 family.</text>
</comment>
<evidence type="ECO:0000256" key="4">
    <source>
        <dbReference type="ARBA" id="ARBA00022692"/>
    </source>
</evidence>
<evidence type="ECO:0000256" key="8">
    <source>
        <dbReference type="ARBA" id="ARBA00022989"/>
    </source>
</evidence>
<reference evidence="12" key="1">
    <citation type="submission" date="2022-07" db="EMBL/GenBank/DDBJ databases">
        <title>Phylogenomic reconstructions and comparative analyses of Kickxellomycotina fungi.</title>
        <authorList>
            <person name="Reynolds N.K."/>
            <person name="Stajich J.E."/>
            <person name="Barry K."/>
            <person name="Grigoriev I.V."/>
            <person name="Crous P."/>
            <person name="Smith M.E."/>
        </authorList>
    </citation>
    <scope>NUCLEOTIDE SEQUENCE</scope>
    <source>
        <strain evidence="12">NRRL 1566</strain>
    </source>
</reference>
<keyword evidence="5" id="KW-0256">Endoplasmic reticulum</keyword>
<keyword evidence="4 11" id="KW-0812">Transmembrane</keyword>
<proteinExistence type="inferred from homology"/>
<evidence type="ECO:0000256" key="2">
    <source>
        <dbReference type="ARBA" id="ARBA00007891"/>
    </source>
</evidence>
<evidence type="ECO:0000256" key="9">
    <source>
        <dbReference type="ARBA" id="ARBA00023136"/>
    </source>
</evidence>
<dbReference type="Proteomes" id="UP001139887">
    <property type="component" value="Unassembled WGS sequence"/>
</dbReference>
<dbReference type="Pfam" id="PF09753">
    <property type="entry name" value="Use1"/>
    <property type="match status" value="1"/>
</dbReference>
<evidence type="ECO:0000256" key="7">
    <source>
        <dbReference type="ARBA" id="ARBA00022927"/>
    </source>
</evidence>
<keyword evidence="9 11" id="KW-0472">Membrane</keyword>
<dbReference type="PANTHER" id="PTHR13050:SF7">
    <property type="entry name" value="VESICLE TRANSPORT PROTEIN USE1"/>
    <property type="match status" value="1"/>
</dbReference>
<organism evidence="12 13">
    <name type="scientific">Coemansia brasiliensis</name>
    <dbReference type="NCBI Taxonomy" id="2650707"/>
    <lineage>
        <taxon>Eukaryota</taxon>
        <taxon>Fungi</taxon>
        <taxon>Fungi incertae sedis</taxon>
        <taxon>Zoopagomycota</taxon>
        <taxon>Kickxellomycotina</taxon>
        <taxon>Kickxellomycetes</taxon>
        <taxon>Kickxellales</taxon>
        <taxon>Kickxellaceae</taxon>
        <taxon>Coemansia</taxon>
    </lineage>
</organism>
<keyword evidence="3" id="KW-0813">Transport</keyword>
<keyword evidence="8 11" id="KW-1133">Transmembrane helix</keyword>
<keyword evidence="7" id="KW-0653">Protein transport</keyword>
<comment type="subcellular location">
    <subcellularLocation>
        <location evidence="1">Endoplasmic reticulum membrane</location>
        <topology evidence="1">Single-pass type IV membrane protein</topology>
    </subcellularLocation>
</comment>
<feature type="region of interest" description="Disordered" evidence="10">
    <location>
        <begin position="96"/>
        <end position="145"/>
    </location>
</feature>
<dbReference type="AlphaFoldDB" id="A0A9W8IFP0"/>
<accession>A0A9W8IFP0</accession>
<evidence type="ECO:0000256" key="3">
    <source>
        <dbReference type="ARBA" id="ARBA00022448"/>
    </source>
</evidence>
<evidence type="ECO:0000256" key="5">
    <source>
        <dbReference type="ARBA" id="ARBA00022824"/>
    </source>
</evidence>
<dbReference type="CDD" id="cd15860">
    <property type="entry name" value="SNARE_USE1"/>
    <property type="match status" value="1"/>
</dbReference>
<name>A0A9W8IFP0_9FUNG</name>
<evidence type="ECO:0000256" key="6">
    <source>
        <dbReference type="ARBA" id="ARBA00022892"/>
    </source>
</evidence>
<dbReference type="GO" id="GO:0006890">
    <property type="term" value="P:retrograde vesicle-mediated transport, Golgi to endoplasmic reticulum"/>
    <property type="evidence" value="ECO:0007669"/>
    <property type="project" value="TreeGrafter"/>
</dbReference>
<dbReference type="GO" id="GO:0015031">
    <property type="term" value="P:protein transport"/>
    <property type="evidence" value="ECO:0007669"/>
    <property type="project" value="UniProtKB-KW"/>
</dbReference>
<gene>
    <name evidence="12" type="ORF">IWW36_000520</name>
</gene>
<dbReference type="GO" id="GO:0005789">
    <property type="term" value="C:endoplasmic reticulum membrane"/>
    <property type="evidence" value="ECO:0007669"/>
    <property type="project" value="UniProtKB-SubCell"/>
</dbReference>
<evidence type="ECO:0000256" key="11">
    <source>
        <dbReference type="SAM" id="Phobius"/>
    </source>
</evidence>
<evidence type="ECO:0000313" key="12">
    <source>
        <dbReference type="EMBL" id="KAJ2852140.1"/>
    </source>
</evidence>
<evidence type="ECO:0000313" key="13">
    <source>
        <dbReference type="Proteomes" id="UP001139887"/>
    </source>
</evidence>
<sequence>MPGVAARDLHILRSLERCEQQLAENTFSEPLDARQLQQLANMEQVVKQTQGSMASPDLEKRVSEIRRKIAPWIERKHIVTDALWAACNNDRPMDAETSELTDEQHAKNSDASAAIAQPSNDDKSPYGDGTEGKAPARQPQGLSSKRKELLGEAEGLRHRRAVPDSVKGVEQLLKSQRETHEDLTSELSRMAGVLKANSLAFGDLVERDKGLVHETSELLSRSVAGVGKQGARVGQFRKRSWGTTGLTWLAVLVVVSVFFMLVLFMKVAPKRF</sequence>
<dbReference type="GO" id="GO:0005484">
    <property type="term" value="F:SNAP receptor activity"/>
    <property type="evidence" value="ECO:0007669"/>
    <property type="project" value="TreeGrafter"/>
</dbReference>
<feature type="transmembrane region" description="Helical" evidence="11">
    <location>
        <begin position="245"/>
        <end position="265"/>
    </location>
</feature>
<keyword evidence="6" id="KW-0931">ER-Golgi transport</keyword>